<dbReference type="Proteomes" id="UP000607397">
    <property type="component" value="Unassembled WGS sequence"/>
</dbReference>
<accession>A0A8K1ZWR1</accession>
<evidence type="ECO:0000313" key="3">
    <source>
        <dbReference type="EMBL" id="NCJ06569.1"/>
    </source>
</evidence>
<dbReference type="InterPro" id="IPR050194">
    <property type="entry name" value="Glycosyltransferase_grp1"/>
</dbReference>
<dbReference type="PANTHER" id="PTHR45947">
    <property type="entry name" value="SULFOQUINOVOSYL TRANSFERASE SQD2"/>
    <property type="match status" value="1"/>
</dbReference>
<protein>
    <submittedName>
        <fullName evidence="3">Glycosyltransferase</fullName>
    </submittedName>
</protein>
<reference evidence="3" key="1">
    <citation type="submission" date="2019-12" db="EMBL/GenBank/DDBJ databases">
        <title>High-Quality draft genome sequences of three cyanobacteria isolated from the limestone walls of the Old Cathedral of Coimbra.</title>
        <authorList>
            <person name="Tiago I."/>
            <person name="Soares F."/>
            <person name="Portugal A."/>
        </authorList>
    </citation>
    <scope>NUCLEOTIDE SEQUENCE [LARGE SCALE GENOMIC DNA]</scope>
    <source>
        <strain evidence="3">C</strain>
    </source>
</reference>
<dbReference type="SUPFAM" id="SSF53756">
    <property type="entry name" value="UDP-Glycosyltransferase/glycogen phosphorylase"/>
    <property type="match status" value="1"/>
</dbReference>
<gene>
    <name evidence="3" type="ORF">GS597_08635</name>
</gene>
<dbReference type="GO" id="GO:0016758">
    <property type="term" value="F:hexosyltransferase activity"/>
    <property type="evidence" value="ECO:0007669"/>
    <property type="project" value="TreeGrafter"/>
</dbReference>
<name>A0A8K1ZWR1_9CYAN</name>
<comment type="caution">
    <text evidence="3">The sequence shown here is derived from an EMBL/GenBank/DDBJ whole genome shotgun (WGS) entry which is preliminary data.</text>
</comment>
<dbReference type="PANTHER" id="PTHR45947:SF3">
    <property type="entry name" value="SULFOQUINOVOSYL TRANSFERASE SQD2"/>
    <property type="match status" value="1"/>
</dbReference>
<dbReference type="InterPro" id="IPR001296">
    <property type="entry name" value="Glyco_trans_1"/>
</dbReference>
<dbReference type="Gene3D" id="3.40.50.2000">
    <property type="entry name" value="Glycogen Phosphorylase B"/>
    <property type="match status" value="2"/>
</dbReference>
<dbReference type="EMBL" id="WVIC01000014">
    <property type="protein sequence ID" value="NCJ06569.1"/>
    <property type="molecule type" value="Genomic_DNA"/>
</dbReference>
<proteinExistence type="predicted"/>
<feature type="domain" description="Glycosyltransferase subfamily 4-like N-terminal" evidence="2">
    <location>
        <begin position="43"/>
        <end position="220"/>
    </location>
</feature>
<keyword evidence="4" id="KW-1185">Reference proteome</keyword>
<dbReference type="Pfam" id="PF13439">
    <property type="entry name" value="Glyco_transf_4"/>
    <property type="match status" value="1"/>
</dbReference>
<organism evidence="3 4">
    <name type="scientific">Petrachloros mirabilis ULC683</name>
    <dbReference type="NCBI Taxonomy" id="2781853"/>
    <lineage>
        <taxon>Bacteria</taxon>
        <taxon>Bacillati</taxon>
        <taxon>Cyanobacteriota</taxon>
        <taxon>Cyanophyceae</taxon>
        <taxon>Synechococcales</taxon>
        <taxon>Petrachlorosaceae</taxon>
        <taxon>Petrachloros</taxon>
        <taxon>Petrachloros mirabilis</taxon>
    </lineage>
</organism>
<evidence type="ECO:0000313" key="4">
    <source>
        <dbReference type="Proteomes" id="UP000607397"/>
    </source>
</evidence>
<evidence type="ECO:0000259" key="2">
    <source>
        <dbReference type="Pfam" id="PF13439"/>
    </source>
</evidence>
<dbReference type="InterPro" id="IPR028098">
    <property type="entry name" value="Glyco_trans_4-like_N"/>
</dbReference>
<dbReference type="AlphaFoldDB" id="A0A8K1ZWR1"/>
<dbReference type="CDD" id="cd03800">
    <property type="entry name" value="GT4_sucrose_synthase"/>
    <property type="match status" value="1"/>
</dbReference>
<dbReference type="Pfam" id="PF00534">
    <property type="entry name" value="Glycos_transf_1"/>
    <property type="match status" value="1"/>
</dbReference>
<evidence type="ECO:0000259" key="1">
    <source>
        <dbReference type="Pfam" id="PF00534"/>
    </source>
</evidence>
<sequence>MSFPDQAAILCSDGLRFQNPPRAIALVSVHGDPAIDVGGEEAGGQNVYVRQVGETLAQIGWQVDMFTRKVHGEQPEIVQHHPRCRTVRLVAGSQDFVPRDQIFDDLPEFVAQVLDFQRQQPYDYALVHSNYWLSGWVGLQLKQKLGIPQVHTYHSLGAIKYRNVENIPLIATTRLAVEKACLDIADRVVATSPQEKNDMKRLVSEQGRIEIIPCGTDVERFGQFSRAAARAHLGIDPQRQVIFYVGRFDPRKGIEILVRAVAHAQARKTGNLILVIGGGSRPGRTDGLERERIESLVNDLGLADLTQFPGRISEADLPAYYAAADVSVVPSYYEPFGLVAIEAMASGTPVIASDVGGLQYTVIPEQTGLLVPPRAVESLAAAIDRVLTDEGWRLQLGQAAQARVRTYFSWQGVAQQLSGLYARLLALDSQDMPAHSTEADVKLY</sequence>
<feature type="domain" description="Glycosyl transferase family 1" evidence="1">
    <location>
        <begin position="227"/>
        <end position="402"/>
    </location>
</feature>